<evidence type="ECO:0000313" key="2">
    <source>
        <dbReference type="Proteomes" id="UP001500967"/>
    </source>
</evidence>
<keyword evidence="2" id="KW-1185">Reference proteome</keyword>
<evidence type="ECO:0000313" key="1">
    <source>
        <dbReference type="EMBL" id="GAA0280847.1"/>
    </source>
</evidence>
<name>A0ABP3EWA8_9ACTN</name>
<sequence length="105" mass="11859">MSLDLMVWASHHPDVSDAEAYEALCDDNEDVVTDSPAIAAFAAEVLQRHPDLDELFSVGDRKRYVSFTLPFSTPEEVVEDIQELIVKHGLHGWDPQLEEPLGRWV</sequence>
<gene>
    <name evidence="1" type="ORF">GCM10009539_80960</name>
</gene>
<accession>A0ABP3EWA8</accession>
<proteinExistence type="predicted"/>
<protein>
    <submittedName>
        <fullName evidence="1">Uncharacterized protein</fullName>
    </submittedName>
</protein>
<reference evidence="2" key="1">
    <citation type="journal article" date="2019" name="Int. J. Syst. Evol. Microbiol.">
        <title>The Global Catalogue of Microorganisms (GCM) 10K type strain sequencing project: providing services to taxonomists for standard genome sequencing and annotation.</title>
        <authorList>
            <consortium name="The Broad Institute Genomics Platform"/>
            <consortium name="The Broad Institute Genome Sequencing Center for Infectious Disease"/>
            <person name="Wu L."/>
            <person name="Ma J."/>
        </authorList>
    </citation>
    <scope>NUCLEOTIDE SEQUENCE [LARGE SCALE GENOMIC DNA]</scope>
    <source>
        <strain evidence="2">JCM 10425</strain>
    </source>
</reference>
<dbReference type="EMBL" id="BAAAGX010000043">
    <property type="protein sequence ID" value="GAA0280847.1"/>
    <property type="molecule type" value="Genomic_DNA"/>
</dbReference>
<dbReference type="RefSeq" id="WP_344654269.1">
    <property type="nucleotide sequence ID" value="NZ_BAAAGX010000043.1"/>
</dbReference>
<comment type="caution">
    <text evidence="1">The sequence shown here is derived from an EMBL/GenBank/DDBJ whole genome shotgun (WGS) entry which is preliminary data.</text>
</comment>
<organism evidence="1 2">
    <name type="scientific">Cryptosporangium japonicum</name>
    <dbReference type="NCBI Taxonomy" id="80872"/>
    <lineage>
        <taxon>Bacteria</taxon>
        <taxon>Bacillati</taxon>
        <taxon>Actinomycetota</taxon>
        <taxon>Actinomycetes</taxon>
        <taxon>Cryptosporangiales</taxon>
        <taxon>Cryptosporangiaceae</taxon>
        <taxon>Cryptosporangium</taxon>
    </lineage>
</organism>
<dbReference type="Proteomes" id="UP001500967">
    <property type="component" value="Unassembled WGS sequence"/>
</dbReference>